<dbReference type="EMBL" id="DQIR01169632">
    <property type="protein sequence ID" value="HDB25109.1"/>
    <property type="molecule type" value="Transcribed_RNA"/>
</dbReference>
<dbReference type="InterPro" id="IPR006594">
    <property type="entry name" value="LisH"/>
</dbReference>
<comment type="subcellular location">
    <subcellularLocation>
        <location evidence="2">Cytoplasm</location>
        <location evidence="2">Cytoskeleton</location>
        <location evidence="2">Cilium basal body</location>
    </subcellularLocation>
    <subcellularLocation>
        <location evidence="1">Cytoplasm</location>
        <location evidence="1">Cytoskeleton</location>
        <location evidence="1">Microtubule organizing center</location>
        <location evidence="1">Centrosome</location>
        <location evidence="1">Centriole</location>
    </subcellularLocation>
</comment>
<dbReference type="Pfam" id="PF09398">
    <property type="entry name" value="FOP_dimer"/>
    <property type="match status" value="1"/>
</dbReference>
<name>A0A287B7X6_PIG</name>
<dbReference type="GO" id="GO:0005814">
    <property type="term" value="C:centriole"/>
    <property type="evidence" value="ECO:0007669"/>
    <property type="project" value="UniProtKB-SubCell"/>
</dbReference>
<sequence>MAATAAAVVAEEDTELRDLLVQTLENSGVLNRIKAELRAAVFLALEEQEKVENKTPLVNESLKKFLNTKDGRLVASLVAEFLQFFNLDFTLAVFQPETSTFQGLEGRENIARDLGIIEAEGTVGGPLLLEVIRRCQQKEKGPSSGEGAFHLSDVHSPPKSPEGKAGAHTPHSKASSDASQSDASMSSSEPKSRGSLPLLAAESKVGSLLSTQSLEGRDGAGLGPGEEDVEGDSFFDDPIPKPEKTYGWRSEPGKQVGSLASLSDAPPLKSGLSPLAGAPSLKGSEGKRGNTILKDLKLVGDKMGSLGLGNSISRLSVHCFKVIHFFRI</sequence>
<evidence type="ECO:0000256" key="9">
    <source>
        <dbReference type="ARBA" id="ARBA00041026"/>
    </source>
</evidence>
<comment type="subunit">
    <text evidence="12">Homodimer. Part of a ternary complex that contains CEP350, CEP43 and MAPRE1. Interacts directly with CEP350 and MAPRE1. Interacts with CEP19. Interacts (via N-terminus) with CEP350 (via C-terminus).</text>
</comment>
<dbReference type="PANTHER" id="PTHR15431:SF9">
    <property type="entry name" value="CENTROSOMAL PROTEIN 43"/>
    <property type="match status" value="1"/>
</dbReference>
<comment type="function">
    <text evidence="11">Required for anchoring microtubules to the centrosomes. Required for ciliation.</text>
</comment>
<evidence type="ECO:0000256" key="13">
    <source>
        <dbReference type="SAM" id="MobiDB-lite"/>
    </source>
</evidence>
<dbReference type="AlphaFoldDB" id="A0A287B7X6"/>
<dbReference type="GO" id="GO:0030030">
    <property type="term" value="P:cell projection organization"/>
    <property type="evidence" value="ECO:0007669"/>
    <property type="project" value="UniProtKB-KW"/>
</dbReference>
<dbReference type="FunFam" id="1.20.960.40:FF:000001">
    <property type="entry name" value="FGFR1 oncogene partner"/>
    <property type="match status" value="1"/>
</dbReference>
<protein>
    <recommendedName>
        <fullName evidence="9">Centrosomal protein 43</fullName>
    </recommendedName>
    <alternativeName>
        <fullName evidence="10">FGFR1 oncogene partner</fullName>
    </alternativeName>
</protein>
<accession>A0A287B7X6</accession>
<keyword evidence="4" id="KW-0963">Cytoplasm</keyword>
<evidence type="ECO:0000256" key="8">
    <source>
        <dbReference type="ARBA" id="ARBA00023273"/>
    </source>
</evidence>
<keyword evidence="8" id="KW-0966">Cell projection</keyword>
<feature type="region of interest" description="Disordered" evidence="13">
    <location>
        <begin position="139"/>
        <end position="195"/>
    </location>
</feature>
<feature type="region of interest" description="Disordered" evidence="13">
    <location>
        <begin position="209"/>
        <end position="283"/>
    </location>
</feature>
<evidence type="ECO:0000259" key="14">
    <source>
        <dbReference type="Pfam" id="PF09398"/>
    </source>
</evidence>
<evidence type="ECO:0000256" key="12">
    <source>
        <dbReference type="ARBA" id="ARBA00046373"/>
    </source>
</evidence>
<feature type="compositionally biased region" description="Acidic residues" evidence="13">
    <location>
        <begin position="225"/>
        <end position="235"/>
    </location>
</feature>
<evidence type="ECO:0000256" key="4">
    <source>
        <dbReference type="ARBA" id="ARBA00022490"/>
    </source>
</evidence>
<evidence type="ECO:0000256" key="10">
    <source>
        <dbReference type="ARBA" id="ARBA00042293"/>
    </source>
</evidence>
<organism evidence="15">
    <name type="scientific">Sus scrofa</name>
    <name type="common">Pig</name>
    <dbReference type="NCBI Taxonomy" id="9823"/>
    <lineage>
        <taxon>Eukaryota</taxon>
        <taxon>Metazoa</taxon>
        <taxon>Chordata</taxon>
        <taxon>Craniata</taxon>
        <taxon>Vertebrata</taxon>
        <taxon>Euteleostomi</taxon>
        <taxon>Mammalia</taxon>
        <taxon>Eutheria</taxon>
        <taxon>Laurasiatheria</taxon>
        <taxon>Artiodactyla</taxon>
        <taxon>Suina</taxon>
        <taxon>Suidae</taxon>
        <taxon>Sus</taxon>
    </lineage>
</organism>
<keyword evidence="6" id="KW-0970">Cilium biogenesis/degradation</keyword>
<keyword evidence="7" id="KW-0206">Cytoskeleton</keyword>
<dbReference type="InterPro" id="IPR018993">
    <property type="entry name" value="FOP_dimerisation-dom_N"/>
</dbReference>
<evidence type="ECO:0000256" key="11">
    <source>
        <dbReference type="ARBA" id="ARBA00046076"/>
    </source>
</evidence>
<feature type="compositionally biased region" description="Low complexity" evidence="13">
    <location>
        <begin position="172"/>
        <end position="188"/>
    </location>
</feature>
<dbReference type="PANTHER" id="PTHR15431">
    <property type="entry name" value="FGFR1 ONCOGENE PARTNER/LISH DOMAIN-CONTAINING PROTEIN"/>
    <property type="match status" value="1"/>
</dbReference>
<evidence type="ECO:0000256" key="3">
    <source>
        <dbReference type="ARBA" id="ARBA00005385"/>
    </source>
</evidence>
<feature type="domain" description="FGFR1 oncogene partner (FOP) N-terminal dimerisation" evidence="14">
    <location>
        <begin position="54"/>
        <end position="134"/>
    </location>
</feature>
<dbReference type="GO" id="GO:0034453">
    <property type="term" value="P:microtubule anchoring"/>
    <property type="evidence" value="ECO:0007669"/>
    <property type="project" value="InterPro"/>
</dbReference>
<evidence type="ECO:0000256" key="7">
    <source>
        <dbReference type="ARBA" id="ARBA00023212"/>
    </source>
</evidence>
<proteinExistence type="inferred from homology"/>
<evidence type="ECO:0000256" key="2">
    <source>
        <dbReference type="ARBA" id="ARBA00004120"/>
    </source>
</evidence>
<evidence type="ECO:0000256" key="1">
    <source>
        <dbReference type="ARBA" id="ARBA00004114"/>
    </source>
</evidence>
<dbReference type="Gene3D" id="1.20.960.40">
    <property type="match status" value="1"/>
</dbReference>
<keyword evidence="5" id="KW-0597">Phosphoprotein</keyword>
<dbReference type="PROSITE" id="PS50896">
    <property type="entry name" value="LISH"/>
    <property type="match status" value="1"/>
</dbReference>
<evidence type="ECO:0000256" key="5">
    <source>
        <dbReference type="ARBA" id="ARBA00022553"/>
    </source>
</evidence>
<evidence type="ECO:0000256" key="6">
    <source>
        <dbReference type="ARBA" id="ARBA00022794"/>
    </source>
</evidence>
<reference evidence="15" key="1">
    <citation type="journal article" date="2019" name="PeerJ">
        <title>Genes of the pig, Sus scrofa, reconstructed with EvidentialGene.</title>
        <authorList>
            <person name="Gilbert D.G."/>
        </authorList>
    </citation>
    <scope>NUCLEOTIDE SEQUENCE</scope>
</reference>
<comment type="similarity">
    <text evidence="3">Belongs to the CEP43 family.</text>
</comment>
<evidence type="ECO:0000313" key="15">
    <source>
        <dbReference type="EMBL" id="HDB25109.1"/>
    </source>
</evidence>